<dbReference type="AlphaFoldDB" id="A0A1D7UCB9"/>
<keyword evidence="1" id="KW-0614">Plasmid</keyword>
<proteinExistence type="predicted"/>
<protein>
    <submittedName>
        <fullName evidence="1">Uncharacterized protein</fullName>
    </submittedName>
</protein>
<name>A0A1D7UCB9_9HYPH</name>
<dbReference type="Proteomes" id="UP000094969">
    <property type="component" value="Plasmid unnamed1"/>
</dbReference>
<evidence type="ECO:0000313" key="2">
    <source>
        <dbReference type="Proteomes" id="UP000094969"/>
    </source>
</evidence>
<evidence type="ECO:0000313" key="1">
    <source>
        <dbReference type="EMBL" id="AOO85020.1"/>
    </source>
</evidence>
<dbReference type="RefSeq" id="WP_069694203.1">
    <property type="nucleotide sequence ID" value="NZ_CP017148.1"/>
</dbReference>
<dbReference type="EMBL" id="CP017148">
    <property type="protein sequence ID" value="AOO85020.1"/>
    <property type="molecule type" value="Genomic_DNA"/>
</dbReference>
<accession>A0A1D7UCB9</accession>
<keyword evidence="2" id="KW-1185">Reference proteome</keyword>
<gene>
    <name evidence="1" type="ORF">BHK69_30375</name>
</gene>
<organism evidence="1 2">
    <name type="scientific">Bosea vaviloviae</name>
    <dbReference type="NCBI Taxonomy" id="1526658"/>
    <lineage>
        <taxon>Bacteria</taxon>
        <taxon>Pseudomonadati</taxon>
        <taxon>Pseudomonadota</taxon>
        <taxon>Alphaproteobacteria</taxon>
        <taxon>Hyphomicrobiales</taxon>
        <taxon>Boseaceae</taxon>
        <taxon>Bosea</taxon>
    </lineage>
</organism>
<reference evidence="1 2" key="1">
    <citation type="journal article" date="2015" name="Antonie Van Leeuwenhoek">
        <title>Bosea vaviloviae sp. nov., a new species of slow-growing rhizobia isolated from nodules of the relict species Vavilovia formosa (Stev.) Fed.</title>
        <authorList>
            <person name="Safronova V.I."/>
            <person name="Kuznetsova I.G."/>
            <person name="Sazanova A.L."/>
            <person name="Kimeklis A.K."/>
            <person name="Belimov A.A."/>
            <person name="Andronov E.E."/>
            <person name="Pinaev A.G."/>
            <person name="Chizhevskaya E.P."/>
            <person name="Pukhaev A.R."/>
            <person name="Popov K.P."/>
            <person name="Willems A."/>
            <person name="Tikhonovich I.A."/>
        </authorList>
    </citation>
    <scope>NUCLEOTIDE SEQUENCE [LARGE SCALE GENOMIC DNA]</scope>
    <source>
        <strain evidence="1 2">Vaf18</strain>
        <plasmid evidence="1">unnamed1</plasmid>
    </source>
</reference>
<sequence>MKSTLSNDLRSGALIYHRSPRPGKIEIQALKKGGATEPMVAAAATEGTEIAENTPDAAHVPSHYRS</sequence>
<geneLocation type="plasmid" evidence="1 2">
    <name>unnamed1</name>
</geneLocation>
<dbReference type="KEGG" id="bvv:BHK69_30375"/>